<proteinExistence type="predicted"/>
<accession>A0A165CVQ8</accession>
<dbReference type="InterPro" id="IPR016197">
    <property type="entry name" value="Chromo-like_dom_sf"/>
</dbReference>
<dbReference type="Pfam" id="PF00385">
    <property type="entry name" value="Chromo"/>
    <property type="match status" value="1"/>
</dbReference>
<feature type="compositionally biased region" description="Polar residues" evidence="1">
    <location>
        <begin position="82"/>
        <end position="91"/>
    </location>
</feature>
<dbReference type="EMBL" id="KV426282">
    <property type="protein sequence ID" value="KZV83234.1"/>
    <property type="molecule type" value="Genomic_DNA"/>
</dbReference>
<dbReference type="InterPro" id="IPR023780">
    <property type="entry name" value="Chromo_domain"/>
</dbReference>
<dbReference type="Gene3D" id="2.40.50.40">
    <property type="match status" value="1"/>
</dbReference>
<sequence>MSWTPHAYYQPVEILDDRFENGRVGYLVRYTDTPAREASWEDRDTLDCGDLLDEYHQRFGAPRLPNLLSRFSGAFEIPERTTAPTPESISGSEDGGDNVHPAAGVRVWRDPHPNLHRLERQLCHLNVYGNLDILSNATRGLPLSPALTSALSAPDSHGARTMELFVFDLPRHLGNHEVSFFLYRRMFRVSRYTLHFRASGGLILHYADDVLLLHCAPGTEFAPRLTRTTAGSN</sequence>
<dbReference type="PROSITE" id="PS50013">
    <property type="entry name" value="CHROMO_2"/>
    <property type="match status" value="1"/>
</dbReference>
<dbReference type="Proteomes" id="UP000077266">
    <property type="component" value="Unassembled WGS sequence"/>
</dbReference>
<protein>
    <recommendedName>
        <fullName evidence="2">Chromo domain-containing protein</fullName>
    </recommendedName>
</protein>
<dbReference type="OrthoDB" id="308383at2759"/>
<reference evidence="3 4" key="1">
    <citation type="journal article" date="2016" name="Mol. Biol. Evol.">
        <title>Comparative Genomics of Early-Diverging Mushroom-Forming Fungi Provides Insights into the Origins of Lignocellulose Decay Capabilities.</title>
        <authorList>
            <person name="Nagy L.G."/>
            <person name="Riley R."/>
            <person name="Tritt A."/>
            <person name="Adam C."/>
            <person name="Daum C."/>
            <person name="Floudas D."/>
            <person name="Sun H."/>
            <person name="Yadav J.S."/>
            <person name="Pangilinan J."/>
            <person name="Larsson K.H."/>
            <person name="Matsuura K."/>
            <person name="Barry K."/>
            <person name="Labutti K."/>
            <person name="Kuo R."/>
            <person name="Ohm R.A."/>
            <person name="Bhattacharya S.S."/>
            <person name="Shirouzu T."/>
            <person name="Yoshinaga Y."/>
            <person name="Martin F.M."/>
            <person name="Grigoriev I.V."/>
            <person name="Hibbett D.S."/>
        </authorList>
    </citation>
    <scope>NUCLEOTIDE SEQUENCE [LARGE SCALE GENOMIC DNA]</scope>
    <source>
        <strain evidence="3 4">HHB12029</strain>
    </source>
</reference>
<evidence type="ECO:0000256" key="1">
    <source>
        <dbReference type="SAM" id="MobiDB-lite"/>
    </source>
</evidence>
<keyword evidence="4" id="KW-1185">Reference proteome</keyword>
<feature type="domain" description="Chromo" evidence="2">
    <location>
        <begin position="9"/>
        <end position="67"/>
    </location>
</feature>
<dbReference type="SMART" id="SM00298">
    <property type="entry name" value="CHROMO"/>
    <property type="match status" value="1"/>
</dbReference>
<dbReference type="CDD" id="cd00024">
    <property type="entry name" value="CD_CSD"/>
    <property type="match status" value="1"/>
</dbReference>
<name>A0A165CVQ8_EXIGL</name>
<evidence type="ECO:0000313" key="4">
    <source>
        <dbReference type="Proteomes" id="UP000077266"/>
    </source>
</evidence>
<evidence type="ECO:0000313" key="3">
    <source>
        <dbReference type="EMBL" id="KZV83234.1"/>
    </source>
</evidence>
<organism evidence="3 4">
    <name type="scientific">Exidia glandulosa HHB12029</name>
    <dbReference type="NCBI Taxonomy" id="1314781"/>
    <lineage>
        <taxon>Eukaryota</taxon>
        <taxon>Fungi</taxon>
        <taxon>Dikarya</taxon>
        <taxon>Basidiomycota</taxon>
        <taxon>Agaricomycotina</taxon>
        <taxon>Agaricomycetes</taxon>
        <taxon>Auriculariales</taxon>
        <taxon>Exidiaceae</taxon>
        <taxon>Exidia</taxon>
    </lineage>
</organism>
<dbReference type="SUPFAM" id="SSF54160">
    <property type="entry name" value="Chromo domain-like"/>
    <property type="match status" value="1"/>
</dbReference>
<dbReference type="GO" id="GO:0006338">
    <property type="term" value="P:chromatin remodeling"/>
    <property type="evidence" value="ECO:0007669"/>
    <property type="project" value="UniProtKB-ARBA"/>
</dbReference>
<dbReference type="InParanoid" id="A0A165CVQ8"/>
<evidence type="ECO:0000259" key="2">
    <source>
        <dbReference type="PROSITE" id="PS50013"/>
    </source>
</evidence>
<gene>
    <name evidence="3" type="ORF">EXIGLDRAFT_777767</name>
</gene>
<feature type="region of interest" description="Disordered" evidence="1">
    <location>
        <begin position="81"/>
        <end position="102"/>
    </location>
</feature>
<dbReference type="InterPro" id="IPR000953">
    <property type="entry name" value="Chromo/chromo_shadow_dom"/>
</dbReference>
<dbReference type="AlphaFoldDB" id="A0A165CVQ8"/>